<keyword evidence="4" id="KW-0479">Metal-binding</keyword>
<dbReference type="Proteomes" id="UP000800303">
    <property type="component" value="Unassembled WGS sequence"/>
</dbReference>
<dbReference type="SUPFAM" id="SSF48264">
    <property type="entry name" value="Cytochrome P450"/>
    <property type="match status" value="1"/>
</dbReference>
<dbReference type="InterPro" id="IPR017972">
    <property type="entry name" value="Cyt_P450_CS"/>
</dbReference>
<dbReference type="InterPro" id="IPR036396">
    <property type="entry name" value="Cyt_P450_sf"/>
</dbReference>
<dbReference type="PROSITE" id="PS00086">
    <property type="entry name" value="CYTOCHROME_P450"/>
    <property type="match status" value="1"/>
</dbReference>
<dbReference type="PRINTS" id="PR00359">
    <property type="entry name" value="BP450"/>
</dbReference>
<protein>
    <submittedName>
        <fullName evidence="5">Cytochrome P450</fullName>
    </submittedName>
</protein>
<dbReference type="Pfam" id="PF00067">
    <property type="entry name" value="p450"/>
    <property type="match status" value="1"/>
</dbReference>
<evidence type="ECO:0000256" key="1">
    <source>
        <dbReference type="ARBA" id="ARBA00010617"/>
    </source>
</evidence>
<keyword evidence="2 4" id="KW-0349">Heme</keyword>
<dbReference type="RefSeq" id="WP_166272979.1">
    <property type="nucleotide sequence ID" value="NZ_JAAFGS010000001.1"/>
</dbReference>
<dbReference type="InterPro" id="IPR002397">
    <property type="entry name" value="Cyt_P450_B"/>
</dbReference>
<evidence type="ECO:0000313" key="6">
    <source>
        <dbReference type="Proteomes" id="UP000800303"/>
    </source>
</evidence>
<dbReference type="EMBL" id="JAAFGS010000001">
    <property type="protein sequence ID" value="NGZ74740.1"/>
    <property type="molecule type" value="Genomic_DNA"/>
</dbReference>
<dbReference type="PANTHER" id="PTHR46696">
    <property type="entry name" value="P450, PUTATIVE (EUROFUNG)-RELATED"/>
    <property type="match status" value="1"/>
</dbReference>
<keyword evidence="4" id="KW-0560">Oxidoreductase</keyword>
<evidence type="ECO:0000256" key="2">
    <source>
        <dbReference type="ARBA" id="ARBA00022617"/>
    </source>
</evidence>
<sequence length="413" mass="46658">MPLWGVEPDCNPKGACRLNSSNESAKNALFTPGFAQDPYPVYARMREEEPIAKLMFPDGQFGWMITRYEDAVDVLKDNRFIKDMTKIFGNGYQSIFTSNMLFSDPPDHRRLRGLVQQGFTPKLVESMREHIQQIADGLLDAVEGRSEMSLIDDFAFPLPIIVISEILGVPIEDQDKFRVWSNSIIGASNSEEGPQVYQHMQEFTAYLGQWFEKVRQEPGDDLISQLIMAEEAGEKLSEQEIYGVVALLIIAGHETTVNLIGNGMISLLQHPDQLRKLQEDPSLVKGAIEEMLRYNGPVEFSTSRWAGEDLEFRGHQMKRGDLVVVALDSADRDGEQFADPDLFDITRERSRHLAFGHGIHMCLGAPLARLEGEIAVNTLLRRFPNIRLREDAGELEWRPGMIVRGVKEIPLSL</sequence>
<comment type="similarity">
    <text evidence="1 4">Belongs to the cytochrome P450 family.</text>
</comment>
<reference evidence="5 6" key="1">
    <citation type="submission" date="2020-01" db="EMBL/GenBank/DDBJ databases">
        <title>Polyphasic characterisation and genomic insights into a novel alkali tolerant bacterium VR-M41.</title>
        <authorList>
            <person name="Vemuluri V.R."/>
        </authorList>
    </citation>
    <scope>NUCLEOTIDE SEQUENCE [LARGE SCALE GENOMIC DNA]</scope>
    <source>
        <strain evidence="5 6">VR-M41</strain>
    </source>
</reference>
<dbReference type="PANTHER" id="PTHR46696:SF1">
    <property type="entry name" value="CYTOCHROME P450 YJIB-RELATED"/>
    <property type="match status" value="1"/>
</dbReference>
<dbReference type="CDD" id="cd11029">
    <property type="entry name" value="CYP107-like"/>
    <property type="match status" value="1"/>
</dbReference>
<dbReference type="Gene3D" id="1.10.630.10">
    <property type="entry name" value="Cytochrome P450"/>
    <property type="match status" value="1"/>
</dbReference>
<dbReference type="InterPro" id="IPR001128">
    <property type="entry name" value="Cyt_P450"/>
</dbReference>
<accession>A0ABX0F2T2</accession>
<proteinExistence type="inferred from homology"/>
<evidence type="ECO:0000256" key="3">
    <source>
        <dbReference type="ARBA" id="ARBA00023033"/>
    </source>
</evidence>
<comment type="caution">
    <text evidence="5">The sequence shown here is derived from an EMBL/GenBank/DDBJ whole genome shotgun (WGS) entry which is preliminary data.</text>
</comment>
<evidence type="ECO:0000256" key="4">
    <source>
        <dbReference type="RuleBase" id="RU000461"/>
    </source>
</evidence>
<organism evidence="5 6">
    <name type="scientific">Saccharibacillus alkalitolerans</name>
    <dbReference type="NCBI Taxonomy" id="2705290"/>
    <lineage>
        <taxon>Bacteria</taxon>
        <taxon>Bacillati</taxon>
        <taxon>Bacillota</taxon>
        <taxon>Bacilli</taxon>
        <taxon>Bacillales</taxon>
        <taxon>Paenibacillaceae</taxon>
        <taxon>Saccharibacillus</taxon>
    </lineage>
</organism>
<keyword evidence="6" id="KW-1185">Reference proteome</keyword>
<gene>
    <name evidence="5" type="ORF">GYN08_05365</name>
</gene>
<evidence type="ECO:0000313" key="5">
    <source>
        <dbReference type="EMBL" id="NGZ74740.1"/>
    </source>
</evidence>
<keyword evidence="4" id="KW-0408">Iron</keyword>
<name>A0ABX0F2T2_9BACL</name>
<keyword evidence="3 4" id="KW-0503">Monooxygenase</keyword>